<accession>A0A914S6F8</accession>
<proteinExistence type="predicted"/>
<name>A0A914S6F8_PAREQ</name>
<sequence>MKEWTRHEKGVSLTPRMLDPENLIPQLYRWAESVAANFKNENSILIPIALNRLKELLVRFLSQCSSSQHI</sequence>
<dbReference type="WBParaSite" id="PEQ_0001276401-mRNA-1">
    <property type="protein sequence ID" value="PEQ_0001276401-mRNA-1"/>
    <property type="gene ID" value="PEQ_0001276401"/>
</dbReference>
<organism evidence="1 2">
    <name type="scientific">Parascaris equorum</name>
    <name type="common">Equine roundworm</name>
    <dbReference type="NCBI Taxonomy" id="6256"/>
    <lineage>
        <taxon>Eukaryota</taxon>
        <taxon>Metazoa</taxon>
        <taxon>Ecdysozoa</taxon>
        <taxon>Nematoda</taxon>
        <taxon>Chromadorea</taxon>
        <taxon>Rhabditida</taxon>
        <taxon>Spirurina</taxon>
        <taxon>Ascaridomorpha</taxon>
        <taxon>Ascaridoidea</taxon>
        <taxon>Ascarididae</taxon>
        <taxon>Parascaris</taxon>
    </lineage>
</organism>
<reference evidence="2" key="1">
    <citation type="submission" date="2022-11" db="UniProtKB">
        <authorList>
            <consortium name="WormBaseParasite"/>
        </authorList>
    </citation>
    <scope>IDENTIFICATION</scope>
</reference>
<dbReference type="Proteomes" id="UP000887564">
    <property type="component" value="Unplaced"/>
</dbReference>
<evidence type="ECO:0000313" key="2">
    <source>
        <dbReference type="WBParaSite" id="PEQ_0001276401-mRNA-1"/>
    </source>
</evidence>
<dbReference type="AlphaFoldDB" id="A0A914S6F8"/>
<keyword evidence="1" id="KW-1185">Reference proteome</keyword>
<evidence type="ECO:0000313" key="1">
    <source>
        <dbReference type="Proteomes" id="UP000887564"/>
    </source>
</evidence>
<protein>
    <submittedName>
        <fullName evidence="2">Uncharacterized protein</fullName>
    </submittedName>
</protein>